<dbReference type="InterPro" id="IPR018356">
    <property type="entry name" value="Tscrpt_reg_HTH_DeoR_CS"/>
</dbReference>
<dbReference type="Pfam" id="PF08220">
    <property type="entry name" value="HTH_DeoR"/>
    <property type="match status" value="1"/>
</dbReference>
<protein>
    <recommendedName>
        <fullName evidence="1">Lactose phosphotransferase system repressor</fullName>
    </recommendedName>
</protein>
<evidence type="ECO:0000256" key="4">
    <source>
        <dbReference type="ARBA" id="ARBA00023125"/>
    </source>
</evidence>
<dbReference type="Pfam" id="PF00455">
    <property type="entry name" value="DeoRC"/>
    <property type="match status" value="1"/>
</dbReference>
<dbReference type="InterPro" id="IPR050313">
    <property type="entry name" value="Carb_Metab_HTH_regulators"/>
</dbReference>
<keyword evidence="2" id="KW-0678">Repressor</keyword>
<gene>
    <name evidence="8" type="ORF">PJ311_12385</name>
</gene>
<evidence type="ECO:0000256" key="6">
    <source>
        <dbReference type="ARBA" id="ARBA00024937"/>
    </source>
</evidence>
<dbReference type="Gene3D" id="1.10.10.10">
    <property type="entry name" value="Winged helix-like DNA-binding domain superfamily/Winged helix DNA-binding domain"/>
    <property type="match status" value="1"/>
</dbReference>
<comment type="function">
    <text evidence="6">Repressor of the lactose catabolism operon. Galactose-6-phosphate is the inducer.</text>
</comment>
<dbReference type="Proteomes" id="UP001211894">
    <property type="component" value="Unassembled WGS sequence"/>
</dbReference>
<organism evidence="8 9">
    <name type="scientific">Bacillus changyiensis</name>
    <dbReference type="NCBI Taxonomy" id="3004103"/>
    <lineage>
        <taxon>Bacteria</taxon>
        <taxon>Bacillati</taxon>
        <taxon>Bacillota</taxon>
        <taxon>Bacilli</taxon>
        <taxon>Bacillales</taxon>
        <taxon>Bacillaceae</taxon>
        <taxon>Bacillus</taxon>
    </lineage>
</organism>
<sequence>MIKEERYRAILAMLDKNQTVEVAELAKQLDVTDMTIRRDLQALENDGLLIRVHGGAKKRDSHYIELSHNQKQDINVEFKKHIGKICADLISDHDTVFIGSGTTSDSIFDYLGDKHVNIVTNSINVFQRVQNMPNIEVILTGGRYRKKTGTFYGYFANKLLTEIKVKKAFIGTNGISGTNITTANEEEGYGLQLVLNHTIDRYILADSTKFSIEAFFTFCDVKDITALITDHQLNPHVEDYYSKYTKIIK</sequence>
<dbReference type="PRINTS" id="PR00037">
    <property type="entry name" value="HTHLACR"/>
</dbReference>
<keyword evidence="3" id="KW-0805">Transcription regulation</keyword>
<dbReference type="SUPFAM" id="SSF100950">
    <property type="entry name" value="NagB/RpiA/CoA transferase-like"/>
    <property type="match status" value="1"/>
</dbReference>
<dbReference type="RefSeq" id="WP_271341227.1">
    <property type="nucleotide sequence ID" value="NZ_JAQKAB010000008.1"/>
</dbReference>
<reference evidence="8 9" key="1">
    <citation type="submission" date="2023-01" db="EMBL/GenBank/DDBJ databases">
        <title>Bacillus changyiensis sp. nov., isolated from a coastal deposit.</title>
        <authorList>
            <person name="Xiao G."/>
            <person name="Lai Q."/>
            <person name="Hu Z."/>
            <person name="Shao Z."/>
        </authorList>
    </citation>
    <scope>NUCLEOTIDE SEQUENCE [LARGE SCALE GENOMIC DNA]</scope>
    <source>
        <strain evidence="8 9">CLL-7-23</strain>
    </source>
</reference>
<dbReference type="InterPro" id="IPR037171">
    <property type="entry name" value="NagB/RpiA_transferase-like"/>
</dbReference>
<dbReference type="InterPro" id="IPR036390">
    <property type="entry name" value="WH_DNA-bd_sf"/>
</dbReference>
<dbReference type="SUPFAM" id="SSF46785">
    <property type="entry name" value="Winged helix' DNA-binding domain"/>
    <property type="match status" value="1"/>
</dbReference>
<proteinExistence type="predicted"/>
<keyword evidence="9" id="KW-1185">Reference proteome</keyword>
<keyword evidence="4 8" id="KW-0238">DNA-binding</keyword>
<dbReference type="PROSITE" id="PS51000">
    <property type="entry name" value="HTH_DEOR_2"/>
    <property type="match status" value="1"/>
</dbReference>
<evidence type="ECO:0000256" key="1">
    <source>
        <dbReference type="ARBA" id="ARBA00021390"/>
    </source>
</evidence>
<accession>A0ABT4X5D3</accession>
<name>A0ABT4X5D3_9BACI</name>
<evidence type="ECO:0000259" key="7">
    <source>
        <dbReference type="PROSITE" id="PS51000"/>
    </source>
</evidence>
<dbReference type="Gene3D" id="3.40.50.1360">
    <property type="match status" value="1"/>
</dbReference>
<dbReference type="PANTHER" id="PTHR30363:SF4">
    <property type="entry name" value="GLYCEROL-3-PHOSPHATE REGULON REPRESSOR"/>
    <property type="match status" value="1"/>
</dbReference>
<comment type="caution">
    <text evidence="8">The sequence shown here is derived from an EMBL/GenBank/DDBJ whole genome shotgun (WGS) entry which is preliminary data.</text>
</comment>
<evidence type="ECO:0000313" key="9">
    <source>
        <dbReference type="Proteomes" id="UP001211894"/>
    </source>
</evidence>
<dbReference type="EMBL" id="JAQKAB010000008">
    <property type="protein sequence ID" value="MDA7027385.1"/>
    <property type="molecule type" value="Genomic_DNA"/>
</dbReference>
<dbReference type="PANTHER" id="PTHR30363">
    <property type="entry name" value="HTH-TYPE TRANSCRIPTIONAL REGULATOR SRLR-RELATED"/>
    <property type="match status" value="1"/>
</dbReference>
<feature type="domain" description="HTH deoR-type" evidence="7">
    <location>
        <begin position="3"/>
        <end position="58"/>
    </location>
</feature>
<dbReference type="InterPro" id="IPR001034">
    <property type="entry name" value="DeoR_HTH"/>
</dbReference>
<dbReference type="SMART" id="SM01134">
    <property type="entry name" value="DeoRC"/>
    <property type="match status" value="1"/>
</dbReference>
<dbReference type="PROSITE" id="PS00894">
    <property type="entry name" value="HTH_DEOR_1"/>
    <property type="match status" value="1"/>
</dbReference>
<evidence type="ECO:0000256" key="2">
    <source>
        <dbReference type="ARBA" id="ARBA00022491"/>
    </source>
</evidence>
<evidence type="ECO:0000256" key="5">
    <source>
        <dbReference type="ARBA" id="ARBA00023163"/>
    </source>
</evidence>
<dbReference type="GO" id="GO:0003677">
    <property type="term" value="F:DNA binding"/>
    <property type="evidence" value="ECO:0007669"/>
    <property type="project" value="UniProtKB-KW"/>
</dbReference>
<dbReference type="SMART" id="SM00420">
    <property type="entry name" value="HTH_DEOR"/>
    <property type="match status" value="1"/>
</dbReference>
<evidence type="ECO:0000313" key="8">
    <source>
        <dbReference type="EMBL" id="MDA7027385.1"/>
    </source>
</evidence>
<dbReference type="InterPro" id="IPR036388">
    <property type="entry name" value="WH-like_DNA-bd_sf"/>
</dbReference>
<evidence type="ECO:0000256" key="3">
    <source>
        <dbReference type="ARBA" id="ARBA00023015"/>
    </source>
</evidence>
<keyword evidence="5" id="KW-0804">Transcription</keyword>
<dbReference type="InterPro" id="IPR014036">
    <property type="entry name" value="DeoR-like_C"/>
</dbReference>